<evidence type="ECO:0000259" key="6">
    <source>
        <dbReference type="PROSITE" id="PS50893"/>
    </source>
</evidence>
<proteinExistence type="inferred from homology"/>
<dbReference type="SMART" id="SM00382">
    <property type="entry name" value="AAA"/>
    <property type="match status" value="2"/>
</dbReference>
<dbReference type="InterPro" id="IPR050319">
    <property type="entry name" value="ABC_transp_ATP-bind"/>
</dbReference>
<dbReference type="RefSeq" id="WP_378978294.1">
    <property type="nucleotide sequence ID" value="NZ_JBHRVD010000001.1"/>
</dbReference>
<comment type="similarity">
    <text evidence="2">Belongs to the ABC transporter superfamily.</text>
</comment>
<dbReference type="Pfam" id="PF00005">
    <property type="entry name" value="ABC_tran"/>
    <property type="match status" value="2"/>
</dbReference>
<dbReference type="CDD" id="cd03257">
    <property type="entry name" value="ABC_NikE_OppD_transporters"/>
    <property type="match status" value="2"/>
</dbReference>
<evidence type="ECO:0000313" key="8">
    <source>
        <dbReference type="Proteomes" id="UP001595648"/>
    </source>
</evidence>
<organism evidence="7 8">
    <name type="scientific">Mesorhizobium cantuariense</name>
    <dbReference type="NCBI Taxonomy" id="1300275"/>
    <lineage>
        <taxon>Bacteria</taxon>
        <taxon>Pseudomonadati</taxon>
        <taxon>Pseudomonadota</taxon>
        <taxon>Alphaproteobacteria</taxon>
        <taxon>Hyphomicrobiales</taxon>
        <taxon>Phyllobacteriaceae</taxon>
        <taxon>Mesorhizobium</taxon>
    </lineage>
</organism>
<dbReference type="PROSITE" id="PS00211">
    <property type="entry name" value="ABC_TRANSPORTER_1"/>
    <property type="match status" value="2"/>
</dbReference>
<dbReference type="InterPro" id="IPR003593">
    <property type="entry name" value="AAA+_ATPase"/>
</dbReference>
<dbReference type="Gene3D" id="3.40.50.300">
    <property type="entry name" value="P-loop containing nucleotide triphosphate hydrolases"/>
    <property type="match status" value="2"/>
</dbReference>
<dbReference type="Pfam" id="PF08352">
    <property type="entry name" value="oligo_HPY"/>
    <property type="match status" value="2"/>
</dbReference>
<accession>A0ABV7MKK5</accession>
<dbReference type="PANTHER" id="PTHR43776">
    <property type="entry name" value="TRANSPORT ATP-BINDING PROTEIN"/>
    <property type="match status" value="1"/>
</dbReference>
<name>A0ABV7MKK5_9HYPH</name>
<keyword evidence="4" id="KW-0547">Nucleotide-binding</keyword>
<comment type="subcellular location">
    <subcellularLocation>
        <location evidence="1">Cell inner membrane</location>
        <topology evidence="1">Peripheral membrane protein</topology>
    </subcellularLocation>
</comment>
<dbReference type="PROSITE" id="PS50893">
    <property type="entry name" value="ABC_TRANSPORTER_2"/>
    <property type="match status" value="2"/>
</dbReference>
<evidence type="ECO:0000313" key="7">
    <source>
        <dbReference type="EMBL" id="MFC3321709.1"/>
    </source>
</evidence>
<feature type="domain" description="ABC transporter" evidence="6">
    <location>
        <begin position="376"/>
        <end position="615"/>
    </location>
</feature>
<keyword evidence="5 7" id="KW-0067">ATP-binding</keyword>
<reference evidence="8" key="1">
    <citation type="journal article" date="2019" name="Int. J. Syst. Evol. Microbiol.">
        <title>The Global Catalogue of Microorganisms (GCM) 10K type strain sequencing project: providing services to taxonomists for standard genome sequencing and annotation.</title>
        <authorList>
            <consortium name="The Broad Institute Genomics Platform"/>
            <consortium name="The Broad Institute Genome Sequencing Center for Infectious Disease"/>
            <person name="Wu L."/>
            <person name="Ma J."/>
        </authorList>
    </citation>
    <scope>NUCLEOTIDE SEQUENCE [LARGE SCALE GENOMIC DNA]</scope>
    <source>
        <strain evidence="8">ICMP 19515</strain>
    </source>
</reference>
<dbReference type="NCBIfam" id="NF008453">
    <property type="entry name" value="PRK11308.1"/>
    <property type="match status" value="2"/>
</dbReference>
<evidence type="ECO:0000256" key="5">
    <source>
        <dbReference type="ARBA" id="ARBA00022840"/>
    </source>
</evidence>
<comment type="caution">
    <text evidence="7">The sequence shown here is derived from an EMBL/GenBank/DDBJ whole genome shotgun (WGS) entry which is preliminary data.</text>
</comment>
<dbReference type="NCBIfam" id="TIGR01727">
    <property type="entry name" value="oligo_HPY"/>
    <property type="match status" value="2"/>
</dbReference>
<evidence type="ECO:0000256" key="1">
    <source>
        <dbReference type="ARBA" id="ARBA00004417"/>
    </source>
</evidence>
<protein>
    <submittedName>
        <fullName evidence="7">Dipeptide ABC transporter ATP-binding protein</fullName>
    </submittedName>
</protein>
<dbReference type="InterPro" id="IPR003439">
    <property type="entry name" value="ABC_transporter-like_ATP-bd"/>
</dbReference>
<evidence type="ECO:0000256" key="4">
    <source>
        <dbReference type="ARBA" id="ARBA00022741"/>
    </source>
</evidence>
<dbReference type="InterPro" id="IPR013563">
    <property type="entry name" value="Oligopep_ABC_C"/>
</dbReference>
<dbReference type="NCBIfam" id="NF007739">
    <property type="entry name" value="PRK10419.1"/>
    <property type="match status" value="2"/>
</dbReference>
<sequence>MMGADTLTVDRAAKGTGQQAVLSVQGLSVEFGPRGRSVYAVNDVSFDLAEGESLAIVGESGSGKSVTVQTLMGLIRKPPGRVTAGRALFRGRDLLAMPDSELRHIRGRDIAMIFQDPMSSLNPVLTIGLQLTEALREHQGLSQPQAERQALDMLALVGIANAPQRMRAFPHQFSGGQLQRIGIAMALVCKPSILIADEPTTALDVTIQAQIVELVVRLQKQLGMAIIWISHDLSLVAGFVDRVAVMYAGSIVEQAPVDELFSATTHPYTIGLLNSIPSLTAANTRLVPIKGAPPNVTLPPTFCAFAPRCDYAEALCREQKPSLEAVSAGHATACWRWRQVARLPRAKAAASSAAPAAAPRQEPLLVVSDLKVHFPIRRGVLRRQVGAVHAVDGVSFEVLRGETLALVGESGCGKSTTGRAVLGLERPSAGSIVFEGRDYAGATGEQLKQRRRDMQMVFQNPFGSLNPRMTVGRIIGEGLRAQKIGTRATRDARVSELLALVGLREALRNRYPFELSGGQRQRVGIARALAADPKFIIADEPISALDVSIQAQIVNLLDDLKARLGLTYLFIGHDLSMIRYLSDRVAVMYLGRIVEIGTTAAVFGGPLHPYTRALLSAIPVPDPKAGGTRRRIVLGGGVPDPSKPPPGCHFHPRCPLATDMCTKVEPQVRDFGSSASEQHLVACHHAGEATP</sequence>
<evidence type="ECO:0000256" key="3">
    <source>
        <dbReference type="ARBA" id="ARBA00022448"/>
    </source>
</evidence>
<feature type="domain" description="ABC transporter" evidence="6">
    <location>
        <begin position="24"/>
        <end position="273"/>
    </location>
</feature>
<dbReference type="InterPro" id="IPR017871">
    <property type="entry name" value="ABC_transporter-like_CS"/>
</dbReference>
<dbReference type="InterPro" id="IPR027417">
    <property type="entry name" value="P-loop_NTPase"/>
</dbReference>
<gene>
    <name evidence="7" type="ORF">ACFOJ9_07955</name>
</gene>
<dbReference type="SUPFAM" id="SSF52540">
    <property type="entry name" value="P-loop containing nucleoside triphosphate hydrolases"/>
    <property type="match status" value="2"/>
</dbReference>
<dbReference type="EMBL" id="JBHRVD010000001">
    <property type="protein sequence ID" value="MFC3321709.1"/>
    <property type="molecule type" value="Genomic_DNA"/>
</dbReference>
<keyword evidence="3" id="KW-0813">Transport</keyword>
<dbReference type="GO" id="GO:0005524">
    <property type="term" value="F:ATP binding"/>
    <property type="evidence" value="ECO:0007669"/>
    <property type="project" value="UniProtKB-KW"/>
</dbReference>
<dbReference type="Proteomes" id="UP001595648">
    <property type="component" value="Unassembled WGS sequence"/>
</dbReference>
<keyword evidence="8" id="KW-1185">Reference proteome</keyword>
<evidence type="ECO:0000256" key="2">
    <source>
        <dbReference type="ARBA" id="ARBA00005417"/>
    </source>
</evidence>
<dbReference type="PANTHER" id="PTHR43776:SF7">
    <property type="entry name" value="D,D-DIPEPTIDE TRANSPORT ATP-BINDING PROTEIN DDPF-RELATED"/>
    <property type="match status" value="1"/>
</dbReference>